<dbReference type="EMBL" id="MWQY01000006">
    <property type="protein sequence ID" value="ORC36250.1"/>
    <property type="molecule type" value="Genomic_DNA"/>
</dbReference>
<organism evidence="1 2">
    <name type="scientific">Marispirochaeta aestuarii</name>
    <dbReference type="NCBI Taxonomy" id="1963862"/>
    <lineage>
        <taxon>Bacteria</taxon>
        <taxon>Pseudomonadati</taxon>
        <taxon>Spirochaetota</taxon>
        <taxon>Spirochaetia</taxon>
        <taxon>Spirochaetales</taxon>
        <taxon>Spirochaetaceae</taxon>
        <taxon>Marispirochaeta</taxon>
    </lineage>
</organism>
<dbReference type="Gene3D" id="3.50.30.50">
    <property type="entry name" value="Putative cyclase"/>
    <property type="match status" value="1"/>
</dbReference>
<reference evidence="1 2" key="1">
    <citation type="submission" date="2017-03" db="EMBL/GenBank/DDBJ databases">
        <title>Draft Genome sequence of Marispirochaeta sp. strain JC444.</title>
        <authorList>
            <person name="Shivani Y."/>
            <person name="Subhash Y."/>
            <person name="Sasikala C."/>
            <person name="Ramana C."/>
        </authorList>
    </citation>
    <scope>NUCLEOTIDE SEQUENCE [LARGE SCALE GENOMIC DNA]</scope>
    <source>
        <strain evidence="1 2">JC444</strain>
    </source>
</reference>
<evidence type="ECO:0008006" key="3">
    <source>
        <dbReference type="Google" id="ProtNLM"/>
    </source>
</evidence>
<dbReference type="AlphaFoldDB" id="A0A1Y1S0Q9"/>
<dbReference type="Proteomes" id="UP000192343">
    <property type="component" value="Unassembled WGS sequence"/>
</dbReference>
<dbReference type="SUPFAM" id="SSF102198">
    <property type="entry name" value="Putative cyclase"/>
    <property type="match status" value="1"/>
</dbReference>
<gene>
    <name evidence="1" type="ORF">B4O97_06565</name>
</gene>
<dbReference type="OrthoDB" id="9796085at2"/>
<name>A0A1Y1S0Q9_9SPIO</name>
<evidence type="ECO:0000313" key="1">
    <source>
        <dbReference type="EMBL" id="ORC36250.1"/>
    </source>
</evidence>
<dbReference type="Pfam" id="PF04199">
    <property type="entry name" value="Cyclase"/>
    <property type="match status" value="1"/>
</dbReference>
<dbReference type="PANTHER" id="PTHR31118">
    <property type="entry name" value="CYCLASE-LIKE PROTEIN 2"/>
    <property type="match status" value="1"/>
</dbReference>
<dbReference type="STRING" id="1963862.B4O97_06565"/>
<sequence>MASYYDLSYGFDEDCFHPFGFPFFRNVQHFASHGCRHAFATFSLHTATHIDAPWHMVRDGRRLDQVPLQELIGRAVALDLSEHYGPETPPSRGISAEQLQARLEKNNLSLEAGDALIVYTGRAPLFLSDPSRYYEEYCTLDEGASQWAADRGVRLIGIDAPDIDLRTEYTEQPFRAGNHRFLLGRGIYIIENVGGEITRVLDKSFELIPAPLKVQGEFASGAPVRLIGRL</sequence>
<evidence type="ECO:0000313" key="2">
    <source>
        <dbReference type="Proteomes" id="UP000192343"/>
    </source>
</evidence>
<dbReference type="PANTHER" id="PTHR31118:SF12">
    <property type="entry name" value="CYCLASE-LIKE PROTEIN 2"/>
    <property type="match status" value="1"/>
</dbReference>
<proteinExistence type="predicted"/>
<dbReference type="InterPro" id="IPR037175">
    <property type="entry name" value="KFase_sf"/>
</dbReference>
<accession>A0A1Y1S0Q9</accession>
<comment type="caution">
    <text evidence="1">The sequence shown here is derived from an EMBL/GenBank/DDBJ whole genome shotgun (WGS) entry which is preliminary data.</text>
</comment>
<dbReference type="InterPro" id="IPR007325">
    <property type="entry name" value="KFase/CYL"/>
</dbReference>
<dbReference type="RefSeq" id="WP_083049383.1">
    <property type="nucleotide sequence ID" value="NZ_MWQY01000006.1"/>
</dbReference>
<protein>
    <recommendedName>
        <fullName evidence="3">Cyclase</fullName>
    </recommendedName>
</protein>
<dbReference type="GO" id="GO:0019441">
    <property type="term" value="P:L-tryptophan catabolic process to kynurenine"/>
    <property type="evidence" value="ECO:0007669"/>
    <property type="project" value="InterPro"/>
</dbReference>
<keyword evidence="2" id="KW-1185">Reference proteome</keyword>
<dbReference type="GO" id="GO:0004061">
    <property type="term" value="F:arylformamidase activity"/>
    <property type="evidence" value="ECO:0007669"/>
    <property type="project" value="InterPro"/>
</dbReference>